<sequence>MDEKLAVVVDHDRGLTRDYLIVIRVTGQRRTAGCVIVF</sequence>
<protein>
    <submittedName>
        <fullName evidence="1">Uncharacterized protein</fullName>
    </submittedName>
</protein>
<dbReference type="AlphaFoldDB" id="A0A5C5YZH8"/>
<comment type="caution">
    <text evidence="1">The sequence shown here is derived from an EMBL/GenBank/DDBJ whole genome shotgun (WGS) entry which is preliminary data.</text>
</comment>
<dbReference type="Proteomes" id="UP000315010">
    <property type="component" value="Unassembled WGS sequence"/>
</dbReference>
<name>A0A5C5YZH8_9BACT</name>
<dbReference type="EMBL" id="SJPJ01000001">
    <property type="protein sequence ID" value="TWT79971.1"/>
    <property type="molecule type" value="Genomic_DNA"/>
</dbReference>
<accession>A0A5C5YZH8</accession>
<keyword evidence="2" id="KW-1185">Reference proteome</keyword>
<organism evidence="1 2">
    <name type="scientific">Novipirellula herctigrandis</name>
    <dbReference type="NCBI Taxonomy" id="2527986"/>
    <lineage>
        <taxon>Bacteria</taxon>
        <taxon>Pseudomonadati</taxon>
        <taxon>Planctomycetota</taxon>
        <taxon>Planctomycetia</taxon>
        <taxon>Pirellulales</taxon>
        <taxon>Pirellulaceae</taxon>
        <taxon>Novipirellula</taxon>
    </lineage>
</organism>
<reference evidence="1 2" key="1">
    <citation type="submission" date="2019-02" db="EMBL/GenBank/DDBJ databases">
        <title>Deep-cultivation of Planctomycetes and their phenomic and genomic characterization uncovers novel biology.</title>
        <authorList>
            <person name="Wiegand S."/>
            <person name="Jogler M."/>
            <person name="Boedeker C."/>
            <person name="Pinto D."/>
            <person name="Vollmers J."/>
            <person name="Rivas-Marin E."/>
            <person name="Kohn T."/>
            <person name="Peeters S.H."/>
            <person name="Heuer A."/>
            <person name="Rast P."/>
            <person name="Oberbeckmann S."/>
            <person name="Bunk B."/>
            <person name="Jeske O."/>
            <person name="Meyerdierks A."/>
            <person name="Storesund J.E."/>
            <person name="Kallscheuer N."/>
            <person name="Luecker S."/>
            <person name="Lage O.M."/>
            <person name="Pohl T."/>
            <person name="Merkel B.J."/>
            <person name="Hornburger P."/>
            <person name="Mueller R.-W."/>
            <person name="Bruemmer F."/>
            <person name="Labrenz M."/>
            <person name="Spormann A.M."/>
            <person name="Op Den Camp H."/>
            <person name="Overmann J."/>
            <person name="Amann R."/>
            <person name="Jetten M.S.M."/>
            <person name="Mascher T."/>
            <person name="Medema M.H."/>
            <person name="Devos D.P."/>
            <person name="Kaster A.-K."/>
            <person name="Ovreas L."/>
            <person name="Rohde M."/>
            <person name="Galperin M.Y."/>
            <person name="Jogler C."/>
        </authorList>
    </citation>
    <scope>NUCLEOTIDE SEQUENCE [LARGE SCALE GENOMIC DNA]</scope>
    <source>
        <strain evidence="1 2">CA13</strain>
    </source>
</reference>
<evidence type="ECO:0000313" key="1">
    <source>
        <dbReference type="EMBL" id="TWT79971.1"/>
    </source>
</evidence>
<evidence type="ECO:0000313" key="2">
    <source>
        <dbReference type="Proteomes" id="UP000315010"/>
    </source>
</evidence>
<proteinExistence type="predicted"/>
<gene>
    <name evidence="1" type="ORF">CA13_13830</name>
</gene>